<evidence type="ECO:0000313" key="2">
    <source>
        <dbReference type="Proteomes" id="UP001597380"/>
    </source>
</evidence>
<keyword evidence="2" id="KW-1185">Reference proteome</keyword>
<gene>
    <name evidence="1" type="ORF">ACFSJ3_10685</name>
</gene>
<proteinExistence type="predicted"/>
<reference evidence="2" key="1">
    <citation type="journal article" date="2019" name="Int. J. Syst. Evol. Microbiol.">
        <title>The Global Catalogue of Microorganisms (GCM) 10K type strain sequencing project: providing services to taxonomists for standard genome sequencing and annotation.</title>
        <authorList>
            <consortium name="The Broad Institute Genomics Platform"/>
            <consortium name="The Broad Institute Genome Sequencing Center for Infectious Disease"/>
            <person name="Wu L."/>
            <person name="Ma J."/>
        </authorList>
    </citation>
    <scope>NUCLEOTIDE SEQUENCE [LARGE SCALE GENOMIC DNA]</scope>
    <source>
        <strain evidence="2">CGMCC 1.10992</strain>
    </source>
</reference>
<sequence>MRNTFNLVAGLMLLASFFCVGCSTRWQYLPTDEELNQPLPKIYVVGHGWHTGLVVPASAIPKDLAEIHQTLPFSAFYEIGWGDKGFYQADEITSGITVRAIFWPTESVMHVVSLPKEPQTFFPQSDVVELKLSQQALDKLMVAISRSFARDSQGEILRTQKGLYGQSWFYQGEGSYYMTNTCNTWVAKMLDEAGVPFRTFMTLTSSSVIEQAKEAAANYPCAEVN</sequence>
<evidence type="ECO:0000313" key="1">
    <source>
        <dbReference type="EMBL" id="MFD2096451.1"/>
    </source>
</evidence>
<protein>
    <submittedName>
        <fullName evidence="1">TIGR02117 family protein</fullName>
    </submittedName>
</protein>
<dbReference type="Pfam" id="PF09601">
    <property type="entry name" value="DUF2459"/>
    <property type="match status" value="1"/>
</dbReference>
<organism evidence="1 2">
    <name type="scientific">Corallincola platygyrae</name>
    <dbReference type="NCBI Taxonomy" id="1193278"/>
    <lineage>
        <taxon>Bacteria</taxon>
        <taxon>Pseudomonadati</taxon>
        <taxon>Pseudomonadota</taxon>
        <taxon>Gammaproteobacteria</taxon>
        <taxon>Alteromonadales</taxon>
        <taxon>Psychromonadaceae</taxon>
        <taxon>Corallincola</taxon>
    </lineage>
</organism>
<dbReference type="Proteomes" id="UP001597380">
    <property type="component" value="Unassembled WGS sequence"/>
</dbReference>
<name>A0ABW4XLQ9_9GAMM</name>
<dbReference type="EMBL" id="JBHUHT010000012">
    <property type="protein sequence ID" value="MFD2096451.1"/>
    <property type="molecule type" value="Genomic_DNA"/>
</dbReference>
<dbReference type="NCBIfam" id="TIGR02117">
    <property type="entry name" value="chp_urease_rgn"/>
    <property type="match status" value="1"/>
</dbReference>
<dbReference type="RefSeq" id="WP_345339164.1">
    <property type="nucleotide sequence ID" value="NZ_BAABLI010000008.1"/>
</dbReference>
<dbReference type="InterPro" id="IPR011727">
    <property type="entry name" value="CHP02117"/>
</dbReference>
<comment type="caution">
    <text evidence="1">The sequence shown here is derived from an EMBL/GenBank/DDBJ whole genome shotgun (WGS) entry which is preliminary data.</text>
</comment>
<accession>A0ABW4XLQ9</accession>